<evidence type="ECO:0000313" key="2">
    <source>
        <dbReference type="WBParaSite" id="ECPE_0001531101-mRNA-1"/>
    </source>
</evidence>
<proteinExistence type="predicted"/>
<dbReference type="WBParaSite" id="ECPE_0001531101-mRNA-1">
    <property type="protein sequence ID" value="ECPE_0001531101-mRNA-1"/>
    <property type="gene ID" value="ECPE_0001531101"/>
</dbReference>
<reference evidence="2" key="1">
    <citation type="submission" date="2016-06" db="UniProtKB">
        <authorList>
            <consortium name="WormBaseParasite"/>
        </authorList>
    </citation>
    <scope>IDENTIFICATION</scope>
</reference>
<dbReference type="AlphaFoldDB" id="A0A183B7T6"/>
<sequence length="63" mass="6012">LPGEGSGSGDIEPAGMTDTRGLTSSTDMASGSSAITGSYPGSTLAGPGHSSDSSNQVVTCFCG</sequence>
<name>A0A183B7T6_9TREM</name>
<accession>A0A183B7T6</accession>
<evidence type="ECO:0000256" key="1">
    <source>
        <dbReference type="SAM" id="MobiDB-lite"/>
    </source>
</evidence>
<feature type="compositionally biased region" description="Polar residues" evidence="1">
    <location>
        <begin position="20"/>
        <end position="41"/>
    </location>
</feature>
<protein>
    <submittedName>
        <fullName evidence="2">Rev protein</fullName>
    </submittedName>
</protein>
<organism evidence="2">
    <name type="scientific">Echinostoma caproni</name>
    <dbReference type="NCBI Taxonomy" id="27848"/>
    <lineage>
        <taxon>Eukaryota</taxon>
        <taxon>Metazoa</taxon>
        <taxon>Spiralia</taxon>
        <taxon>Lophotrochozoa</taxon>
        <taxon>Platyhelminthes</taxon>
        <taxon>Trematoda</taxon>
        <taxon>Digenea</taxon>
        <taxon>Plagiorchiida</taxon>
        <taxon>Echinostomata</taxon>
        <taxon>Echinostomatoidea</taxon>
        <taxon>Echinostomatidae</taxon>
        <taxon>Echinostoma</taxon>
    </lineage>
</organism>
<feature type="region of interest" description="Disordered" evidence="1">
    <location>
        <begin position="1"/>
        <end position="55"/>
    </location>
</feature>